<organism evidence="1 2">
    <name type="scientific">Paraburkholderia silvatlantica</name>
    <dbReference type="NCBI Taxonomy" id="321895"/>
    <lineage>
        <taxon>Bacteria</taxon>
        <taxon>Pseudomonadati</taxon>
        <taxon>Pseudomonadota</taxon>
        <taxon>Betaproteobacteria</taxon>
        <taxon>Burkholderiales</taxon>
        <taxon>Burkholderiaceae</taxon>
        <taxon>Paraburkholderia</taxon>
    </lineage>
</organism>
<protein>
    <submittedName>
        <fullName evidence="1">Uncharacterized protein</fullName>
    </submittedName>
</protein>
<dbReference type="RefSeq" id="WP_133253638.1">
    <property type="nucleotide sequence ID" value="NZ_JACHVZ010000011.1"/>
</dbReference>
<proteinExistence type="predicted"/>
<evidence type="ECO:0000313" key="1">
    <source>
        <dbReference type="EMBL" id="MBB2929656.1"/>
    </source>
</evidence>
<evidence type="ECO:0000313" key="2">
    <source>
        <dbReference type="Proteomes" id="UP000533533"/>
    </source>
</evidence>
<gene>
    <name evidence="1" type="ORF">FHX59_004098</name>
</gene>
<sequence length="123" mass="13586">MKKNWGAAKARVKQSFRSSLAIAFLEAFAKHCKIEFSYGVAMRLSAELGAAVSSASIARHLGQFDKKKSGRNKAGIELERLGKAELAVMVDVYGKALEKLNLTFGMSQPRQAEKEEVKKVRKI</sequence>
<dbReference type="EMBL" id="JACHVZ010000011">
    <property type="protein sequence ID" value="MBB2929656.1"/>
    <property type="molecule type" value="Genomic_DNA"/>
</dbReference>
<name>A0ABR6FQF7_9BURK</name>
<comment type="caution">
    <text evidence="1">The sequence shown here is derived from an EMBL/GenBank/DDBJ whole genome shotgun (WGS) entry which is preliminary data.</text>
</comment>
<accession>A0ABR6FQF7</accession>
<dbReference type="Proteomes" id="UP000533533">
    <property type="component" value="Unassembled WGS sequence"/>
</dbReference>
<reference evidence="1 2" key="1">
    <citation type="submission" date="2020-08" db="EMBL/GenBank/DDBJ databases">
        <title>Genomic Encyclopedia of Type Strains, Phase IV (KMG-V): Genome sequencing to study the core and pangenomes of soil and plant-associated prokaryotes.</title>
        <authorList>
            <person name="Whitman W."/>
        </authorList>
    </citation>
    <scope>NUCLEOTIDE SEQUENCE [LARGE SCALE GENOMIC DNA]</scope>
    <source>
        <strain evidence="1 2">SRMrh-85</strain>
    </source>
</reference>
<keyword evidence="2" id="KW-1185">Reference proteome</keyword>